<dbReference type="PANTHER" id="PTHR30287:SF2">
    <property type="entry name" value="BLL1001 PROTEIN"/>
    <property type="match status" value="1"/>
</dbReference>
<proteinExistence type="predicted"/>
<dbReference type="GO" id="GO:0005886">
    <property type="term" value="C:plasma membrane"/>
    <property type="evidence" value="ECO:0007669"/>
    <property type="project" value="UniProtKB-SubCell"/>
</dbReference>
<evidence type="ECO:0000256" key="3">
    <source>
        <dbReference type="ARBA" id="ARBA00022692"/>
    </source>
</evidence>
<gene>
    <name evidence="8" type="ORF">LKD71_09150</name>
</gene>
<comment type="subcellular location">
    <subcellularLocation>
        <location evidence="1">Cell membrane</location>
        <topology evidence="1">Multi-pass membrane protein</topology>
    </subcellularLocation>
</comment>
<dbReference type="Pfam" id="PF02687">
    <property type="entry name" value="FtsX"/>
    <property type="match status" value="2"/>
</dbReference>
<dbReference type="InterPro" id="IPR038766">
    <property type="entry name" value="Membrane_comp_ABC_pdt"/>
</dbReference>
<feature type="transmembrane region" description="Helical" evidence="6">
    <location>
        <begin position="695"/>
        <end position="717"/>
    </location>
</feature>
<organism evidence="8 9">
    <name type="scientific">Fusicatenibacter faecihominis</name>
    <dbReference type="NCBI Taxonomy" id="2881276"/>
    <lineage>
        <taxon>Bacteria</taxon>
        <taxon>Bacillati</taxon>
        <taxon>Bacillota</taxon>
        <taxon>Clostridia</taxon>
        <taxon>Lachnospirales</taxon>
        <taxon>Lachnospiraceae</taxon>
        <taxon>Fusicatenibacter</taxon>
    </lineage>
</organism>
<keyword evidence="9" id="KW-1185">Reference proteome</keyword>
<evidence type="ECO:0000259" key="7">
    <source>
        <dbReference type="Pfam" id="PF02687"/>
    </source>
</evidence>
<evidence type="ECO:0000313" key="8">
    <source>
        <dbReference type="EMBL" id="MCC2189967.1"/>
    </source>
</evidence>
<evidence type="ECO:0000256" key="5">
    <source>
        <dbReference type="ARBA" id="ARBA00023136"/>
    </source>
</evidence>
<dbReference type="EMBL" id="JAJEPR010000013">
    <property type="protein sequence ID" value="MCC2189967.1"/>
    <property type="molecule type" value="Genomic_DNA"/>
</dbReference>
<evidence type="ECO:0000256" key="2">
    <source>
        <dbReference type="ARBA" id="ARBA00022475"/>
    </source>
</evidence>
<name>A0AAE3DSK7_9FIRM</name>
<feature type="transmembrane region" description="Helical" evidence="6">
    <location>
        <begin position="424"/>
        <end position="446"/>
    </location>
</feature>
<evidence type="ECO:0000313" key="9">
    <source>
        <dbReference type="Proteomes" id="UP001197875"/>
    </source>
</evidence>
<reference evidence="8 9" key="1">
    <citation type="submission" date="2021-10" db="EMBL/GenBank/DDBJ databases">
        <title>Anaerobic single-cell dispensing facilitates the cultivation of human gut bacteria.</title>
        <authorList>
            <person name="Afrizal A."/>
        </authorList>
    </citation>
    <scope>NUCLEOTIDE SEQUENCE [LARGE SCALE GENOMIC DNA]</scope>
    <source>
        <strain evidence="8 9">CLA-AA-H277</strain>
    </source>
</reference>
<comment type="caution">
    <text evidence="8">The sequence shown here is derived from an EMBL/GenBank/DDBJ whole genome shotgun (WGS) entry which is preliminary data.</text>
</comment>
<evidence type="ECO:0000256" key="6">
    <source>
        <dbReference type="SAM" id="Phobius"/>
    </source>
</evidence>
<evidence type="ECO:0000256" key="4">
    <source>
        <dbReference type="ARBA" id="ARBA00022989"/>
    </source>
</evidence>
<accession>A0AAE3DSK7</accession>
<feature type="transmembrane region" description="Helical" evidence="6">
    <location>
        <begin position="650"/>
        <end position="674"/>
    </location>
</feature>
<keyword evidence="2" id="KW-1003">Cell membrane</keyword>
<dbReference type="PANTHER" id="PTHR30287">
    <property type="entry name" value="MEMBRANE COMPONENT OF PREDICTED ABC SUPERFAMILY METABOLITE UPTAKE TRANSPORTER"/>
    <property type="match status" value="1"/>
</dbReference>
<feature type="transmembrane region" description="Helical" evidence="6">
    <location>
        <begin position="358"/>
        <end position="378"/>
    </location>
</feature>
<feature type="transmembrane region" description="Helical" evidence="6">
    <location>
        <begin position="307"/>
        <end position="333"/>
    </location>
</feature>
<dbReference type="Proteomes" id="UP001197875">
    <property type="component" value="Unassembled WGS sequence"/>
</dbReference>
<feature type="transmembrane region" description="Helical" evidence="6">
    <location>
        <begin position="20"/>
        <end position="40"/>
    </location>
</feature>
<protein>
    <submittedName>
        <fullName evidence="8">ABC transporter permease</fullName>
    </submittedName>
</protein>
<keyword evidence="3 6" id="KW-0812">Transmembrane</keyword>
<feature type="domain" description="ABC3 transporter permease C-terminal" evidence="7">
    <location>
        <begin position="654"/>
        <end position="771"/>
    </location>
</feature>
<sequence length="780" mass="88433">MRNPLWKRLPRELVGDIGKYLVIFLFMTATIGFVSGFLVADESMLEAYDESFEKYRIENGNFTLDSQATEEKLEELEQEGVTIYENFYLDEPVDVDLDGTSDGTMRIFKKREEVNLVCLMKGTFPETADEIAIDRMYADNNSLAVGDTITVGGKELKITGLVALSDYSALFSDPGDLMFDSVKFGVSVLTPEGFAAFSDTHMKYCYSWLYEKEPADDTEEKEMADDFLEVLAAKADISGYLPGYLNQAIRFTGDDMGGDKAMVEVLLYILIAIMAFVFAVTTNNTIQKEAAVIGTLRASGYTRRELLLHYISLPILVTILAAVIGNILGYTVFKGIVADMYYGSYSLPTYETRWNAEAFYLTTLVPFVIMAIINVVLIRGKLKISPLRFLRKDLGSTRRSKAVRLPNFKFFNRFRIRILIQNRASYLTLFIGIVFANILLLFGMMMSPLLSHYQEETINNMLAKYQYILSVPDELDVEENSLLGMVQKLLMPSLETENENAEKFCMESLKMIPEKEGKDGESITIYGIEPDSKYVEADFSGLSEKGVLLSDGFQQKYGIKTGDTISLKEPYGSKTYEFQVGGFYDYPGALAFFMPAENFRRLFGKKEAYFNGYFSDEELTDLDDDYVTTTITQDDLTKVSRQLDVSMGEMFQLFNVFSLILFALLIYLLTKLIIEKNASSISMVKILGYKNREIVSLYLVSTTWVVIFSVLASFFFATELIKDIYIFMMSEYSGWLTLYIEPSIYGKMFALGMLVYALVAVLQFRSIKKIPMDEALKNVE</sequence>
<feature type="transmembrane region" description="Helical" evidence="6">
    <location>
        <begin position="744"/>
        <end position="762"/>
    </location>
</feature>
<keyword evidence="5 6" id="KW-0472">Membrane</keyword>
<evidence type="ECO:0000256" key="1">
    <source>
        <dbReference type="ARBA" id="ARBA00004651"/>
    </source>
</evidence>
<keyword evidence="4 6" id="KW-1133">Transmembrane helix</keyword>
<dbReference type="AlphaFoldDB" id="A0AAE3DSK7"/>
<feature type="domain" description="ABC3 transporter permease C-terminal" evidence="7">
    <location>
        <begin position="265"/>
        <end position="384"/>
    </location>
</feature>
<feature type="transmembrane region" description="Helical" evidence="6">
    <location>
        <begin position="265"/>
        <end position="286"/>
    </location>
</feature>
<dbReference type="InterPro" id="IPR003838">
    <property type="entry name" value="ABC3_permease_C"/>
</dbReference>